<evidence type="ECO:0000256" key="1">
    <source>
        <dbReference type="SAM" id="Phobius"/>
    </source>
</evidence>
<dbReference type="VEuPathDB" id="AmoebaDB:FDP41_010023"/>
<dbReference type="InterPro" id="IPR045860">
    <property type="entry name" value="Snake_toxin-like_sf"/>
</dbReference>
<protein>
    <submittedName>
        <fullName evidence="2">Uncharacterized protein</fullName>
    </submittedName>
</protein>
<keyword evidence="1" id="KW-0812">Transmembrane</keyword>
<proteinExistence type="predicted"/>
<evidence type="ECO:0000313" key="2">
    <source>
        <dbReference type="EMBL" id="KAF0971800.1"/>
    </source>
</evidence>
<keyword evidence="1" id="KW-0472">Membrane</keyword>
<dbReference type="OrthoDB" id="10015007at2759"/>
<reference evidence="2 3" key="1">
    <citation type="journal article" date="2019" name="Sci. Rep.">
        <title>Nanopore sequencing improves the draft genome of the human pathogenic amoeba Naegleria fowleri.</title>
        <authorList>
            <person name="Liechti N."/>
            <person name="Schurch N."/>
            <person name="Bruggmann R."/>
            <person name="Wittwer M."/>
        </authorList>
    </citation>
    <scope>NUCLEOTIDE SEQUENCE [LARGE SCALE GENOMIC DNA]</scope>
    <source>
        <strain evidence="2 3">ATCC 30894</strain>
    </source>
</reference>
<dbReference type="SUPFAM" id="SSF57302">
    <property type="entry name" value="Snake toxin-like"/>
    <property type="match status" value="1"/>
</dbReference>
<sequence length="129" mass="14104">MVSADRRCYINSPAGSGVIQYTFTDTGIVCVRYGFKCQQNDTSCTPSEIAQGTIKKVYTGVTQSTCDAMKSSPTIYIDTYCCNTDLCNGDSTNDGVSLRTTTTTPQFHAMWLMCTLVVIVVVFVNVLIH</sequence>
<gene>
    <name evidence="2" type="ORF">FDP41_010023</name>
</gene>
<dbReference type="VEuPathDB" id="AmoebaDB:NF0076480"/>
<comment type="caution">
    <text evidence="2">The sequence shown here is derived from an EMBL/GenBank/DDBJ whole genome shotgun (WGS) entry which is preliminary data.</text>
</comment>
<keyword evidence="3" id="KW-1185">Reference proteome</keyword>
<feature type="transmembrane region" description="Helical" evidence="1">
    <location>
        <begin position="109"/>
        <end position="128"/>
    </location>
</feature>
<dbReference type="EMBL" id="VFQX01000074">
    <property type="protein sequence ID" value="KAF0971800.1"/>
    <property type="molecule type" value="Genomic_DNA"/>
</dbReference>
<organism evidence="2 3">
    <name type="scientific">Naegleria fowleri</name>
    <name type="common">Brain eating amoeba</name>
    <dbReference type="NCBI Taxonomy" id="5763"/>
    <lineage>
        <taxon>Eukaryota</taxon>
        <taxon>Discoba</taxon>
        <taxon>Heterolobosea</taxon>
        <taxon>Tetramitia</taxon>
        <taxon>Eutetramitia</taxon>
        <taxon>Vahlkampfiidae</taxon>
        <taxon>Naegleria</taxon>
    </lineage>
</organism>
<dbReference type="VEuPathDB" id="AmoebaDB:NfTy_081910"/>
<dbReference type="AlphaFoldDB" id="A0A6A5BCJ4"/>
<accession>A0A6A5BCJ4</accession>
<dbReference type="Proteomes" id="UP000444721">
    <property type="component" value="Unassembled WGS sequence"/>
</dbReference>
<dbReference type="GeneID" id="68117238"/>
<keyword evidence="1" id="KW-1133">Transmembrane helix</keyword>
<evidence type="ECO:0000313" key="3">
    <source>
        <dbReference type="Proteomes" id="UP000444721"/>
    </source>
</evidence>
<name>A0A6A5BCJ4_NAEFO</name>
<dbReference type="RefSeq" id="XP_044556516.1">
    <property type="nucleotide sequence ID" value="XM_044700277.1"/>
</dbReference>